<organism evidence="1 2">
    <name type="scientific">Tolypocladium paradoxum</name>
    <dbReference type="NCBI Taxonomy" id="94208"/>
    <lineage>
        <taxon>Eukaryota</taxon>
        <taxon>Fungi</taxon>
        <taxon>Dikarya</taxon>
        <taxon>Ascomycota</taxon>
        <taxon>Pezizomycotina</taxon>
        <taxon>Sordariomycetes</taxon>
        <taxon>Hypocreomycetidae</taxon>
        <taxon>Hypocreales</taxon>
        <taxon>Ophiocordycipitaceae</taxon>
        <taxon>Tolypocladium</taxon>
    </lineage>
</organism>
<dbReference type="Proteomes" id="UP000237481">
    <property type="component" value="Unassembled WGS sequence"/>
</dbReference>
<comment type="caution">
    <text evidence="1">The sequence shown here is derived from an EMBL/GenBank/DDBJ whole genome shotgun (WGS) entry which is preliminary data.</text>
</comment>
<proteinExistence type="predicted"/>
<protein>
    <submittedName>
        <fullName evidence="1">Uncharacterized protein</fullName>
    </submittedName>
</protein>
<dbReference type="EMBL" id="PKSG01000185">
    <property type="protein sequence ID" value="POR37972.1"/>
    <property type="molecule type" value="Genomic_DNA"/>
</dbReference>
<keyword evidence="2" id="KW-1185">Reference proteome</keyword>
<evidence type="ECO:0000313" key="1">
    <source>
        <dbReference type="EMBL" id="POR37972.1"/>
    </source>
</evidence>
<name>A0A2S4L6A5_9HYPO</name>
<reference evidence="1 2" key="1">
    <citation type="submission" date="2018-01" db="EMBL/GenBank/DDBJ databases">
        <title>Harnessing the power of phylogenomics to disentangle the directionality and signatures of interkingdom host jumping in the parasitic fungal genus Tolypocladium.</title>
        <authorList>
            <person name="Quandt C.A."/>
            <person name="Patterson W."/>
            <person name="Spatafora J.W."/>
        </authorList>
    </citation>
    <scope>NUCLEOTIDE SEQUENCE [LARGE SCALE GENOMIC DNA]</scope>
    <source>
        <strain evidence="1 2">NRBC 100945</strain>
    </source>
</reference>
<evidence type="ECO:0000313" key="2">
    <source>
        <dbReference type="Proteomes" id="UP000237481"/>
    </source>
</evidence>
<sequence length="237" mass="25217">MFLLSGIVVCSLSLRGVLSVELITSVLVVSHLNLFVLGAVCCVRVMRLRLLLCLILLLLGRLPVSILFTRSLVAYPRLVQLQDARHQLLGYAPVAGVLDGVVDEAPRVLCVDEDPRLASRDRLLSPWLVYRLRSRSSIETSPSSTSTAVATAMKGLGLRVELGQVGIGGVGVGEVRDIRVGCVCDRWLGRGLRIRQAGSFEWPVGALCSVQPGGRGAAAAAAAAAADGLYVDFSMLP</sequence>
<gene>
    <name evidence="1" type="ORF">TPAR_01829</name>
</gene>
<accession>A0A2S4L6A5</accession>
<dbReference type="OrthoDB" id="10522380at2759"/>
<dbReference type="AlphaFoldDB" id="A0A2S4L6A5"/>